<reference evidence="3 4" key="1">
    <citation type="journal article" date="2016" name="Nat. Commun.">
        <title>Thousands of microbial genomes shed light on interconnected biogeochemical processes in an aquifer system.</title>
        <authorList>
            <person name="Anantharaman K."/>
            <person name="Brown C.T."/>
            <person name="Hug L.A."/>
            <person name="Sharon I."/>
            <person name="Castelle C.J."/>
            <person name="Probst A.J."/>
            <person name="Thomas B.C."/>
            <person name="Singh A."/>
            <person name="Wilkins M.J."/>
            <person name="Karaoz U."/>
            <person name="Brodie E.L."/>
            <person name="Williams K.H."/>
            <person name="Hubbard S.S."/>
            <person name="Banfield J.F."/>
        </authorList>
    </citation>
    <scope>NUCLEOTIDE SEQUENCE [LARGE SCALE GENOMIC DNA]</scope>
</reference>
<comment type="caution">
    <text evidence="3">The sequence shown here is derived from an EMBL/GenBank/DDBJ whole genome shotgun (WGS) entry which is preliminary data.</text>
</comment>
<feature type="domain" description="Transcobalamin-like C-terminal" evidence="2">
    <location>
        <begin position="63"/>
        <end position="136"/>
    </location>
</feature>
<organism evidence="3 4">
    <name type="scientific">Candidatus Nomurabacteria bacterium RIFCSPLOWO2_01_FULL_39_17</name>
    <dbReference type="NCBI Taxonomy" id="1801770"/>
    <lineage>
        <taxon>Bacteria</taxon>
        <taxon>Candidatus Nomuraibacteriota</taxon>
    </lineage>
</organism>
<dbReference type="Pfam" id="PF14478">
    <property type="entry name" value="DUF4430"/>
    <property type="match status" value="1"/>
</dbReference>
<evidence type="ECO:0000313" key="3">
    <source>
        <dbReference type="EMBL" id="OGI85631.1"/>
    </source>
</evidence>
<keyword evidence="1" id="KW-1133">Transmembrane helix</keyword>
<dbReference type="STRING" id="1801770.A3A01_01285"/>
<dbReference type="AlphaFoldDB" id="A0A1F6WUS6"/>
<keyword evidence="1" id="KW-0812">Transmembrane</keyword>
<evidence type="ECO:0000259" key="2">
    <source>
        <dbReference type="Pfam" id="PF14478"/>
    </source>
</evidence>
<evidence type="ECO:0000313" key="4">
    <source>
        <dbReference type="Proteomes" id="UP000179352"/>
    </source>
</evidence>
<feature type="transmembrane region" description="Helical" evidence="1">
    <location>
        <begin position="6"/>
        <end position="23"/>
    </location>
</feature>
<gene>
    <name evidence="3" type="ORF">A3A01_01285</name>
</gene>
<dbReference type="Gene3D" id="2.170.130.30">
    <property type="match status" value="1"/>
</dbReference>
<proteinExistence type="predicted"/>
<dbReference type="InterPro" id="IPR027954">
    <property type="entry name" value="Transcobalamin-like_C"/>
</dbReference>
<dbReference type="Proteomes" id="UP000179352">
    <property type="component" value="Unassembled WGS sequence"/>
</dbReference>
<keyword evidence="1" id="KW-0472">Membrane</keyword>
<protein>
    <recommendedName>
        <fullName evidence="2">Transcobalamin-like C-terminal domain-containing protein</fullName>
    </recommendedName>
</protein>
<name>A0A1F6WUS6_9BACT</name>
<dbReference type="EMBL" id="MFUU01000022">
    <property type="protein sequence ID" value="OGI85631.1"/>
    <property type="molecule type" value="Genomic_DNA"/>
</dbReference>
<evidence type="ECO:0000256" key="1">
    <source>
        <dbReference type="SAM" id="Phobius"/>
    </source>
</evidence>
<accession>A0A1F6WUS6</accession>
<sequence>MFTKQYKIIFAFGLAIFVLFFIFSQTHKNILPSQLATVETPEAKISIFMAVGGETIPLSTYAGASLYDVLLSANESGQIMFSGKNYPALGFFISDINSLHNGNGKYLFYYINGKEASVGVSSYFPEDGDVIEWKLK</sequence>